<dbReference type="AlphaFoldDB" id="A0A0C2CR24"/>
<name>A0A0C2CR24_9BACT</name>
<dbReference type="GO" id="GO:0006260">
    <property type="term" value="P:DNA replication"/>
    <property type="evidence" value="ECO:0007669"/>
    <property type="project" value="TreeGrafter"/>
</dbReference>
<reference evidence="2 3" key="1">
    <citation type="submission" date="2014-12" db="EMBL/GenBank/DDBJ databases">
        <title>Genome assembly of Enhygromyxa salina DSM 15201.</title>
        <authorList>
            <person name="Sharma G."/>
            <person name="Subramanian S."/>
        </authorList>
    </citation>
    <scope>NUCLEOTIDE SEQUENCE [LARGE SCALE GENOMIC DNA]</scope>
    <source>
        <strain evidence="2 3">DSM 15201</strain>
    </source>
</reference>
<dbReference type="Pfam" id="PF01695">
    <property type="entry name" value="IstB_IS21"/>
    <property type="match status" value="1"/>
</dbReference>
<dbReference type="GO" id="GO:0005524">
    <property type="term" value="F:ATP binding"/>
    <property type="evidence" value="ECO:0007669"/>
    <property type="project" value="InterPro"/>
</dbReference>
<gene>
    <name evidence="2" type="ORF">DB30_01833</name>
</gene>
<dbReference type="PANTHER" id="PTHR30050">
    <property type="entry name" value="CHROMOSOMAL REPLICATION INITIATOR PROTEIN DNAA"/>
    <property type="match status" value="1"/>
</dbReference>
<dbReference type="Gene3D" id="3.40.50.300">
    <property type="entry name" value="P-loop containing nucleotide triphosphate hydrolases"/>
    <property type="match status" value="1"/>
</dbReference>
<dbReference type="CDD" id="cd00009">
    <property type="entry name" value="AAA"/>
    <property type="match status" value="1"/>
</dbReference>
<evidence type="ECO:0000313" key="2">
    <source>
        <dbReference type="EMBL" id="KIG12150.1"/>
    </source>
</evidence>
<dbReference type="PANTHER" id="PTHR30050:SF4">
    <property type="entry name" value="ATP-BINDING PROTEIN RV3427C IN INSERTION SEQUENCE-RELATED"/>
    <property type="match status" value="1"/>
</dbReference>
<dbReference type="InterPro" id="IPR002611">
    <property type="entry name" value="IstB_ATP-bd"/>
</dbReference>
<comment type="caution">
    <text evidence="2">The sequence shown here is derived from an EMBL/GenBank/DDBJ whole genome shotgun (WGS) entry which is preliminary data.</text>
</comment>
<dbReference type="Proteomes" id="UP000031599">
    <property type="component" value="Unassembled WGS sequence"/>
</dbReference>
<sequence length="152" mass="16626">MTAQRTLICIGKTGCGKSYLGAALAQAACRHGHRTLYTRVPRLVQQLAIARADGSYPRMLVRLAKVSVLVLDDFLIAPLKDAERRDLLEILEDRYDRSSTVITSQLPTAKWHAALGDPTVADAICDRVVHNAHVITLVGPSGRKQRGLNTKS</sequence>
<accession>A0A0C2CR24</accession>
<feature type="domain" description="IstB-like ATP-binding" evidence="1">
    <location>
        <begin position="4"/>
        <end position="146"/>
    </location>
</feature>
<dbReference type="EMBL" id="JMCC02000147">
    <property type="protein sequence ID" value="KIG12150.1"/>
    <property type="molecule type" value="Genomic_DNA"/>
</dbReference>
<proteinExistence type="predicted"/>
<organism evidence="2 3">
    <name type="scientific">Enhygromyxa salina</name>
    <dbReference type="NCBI Taxonomy" id="215803"/>
    <lineage>
        <taxon>Bacteria</taxon>
        <taxon>Pseudomonadati</taxon>
        <taxon>Myxococcota</taxon>
        <taxon>Polyangia</taxon>
        <taxon>Nannocystales</taxon>
        <taxon>Nannocystaceae</taxon>
        <taxon>Enhygromyxa</taxon>
    </lineage>
</organism>
<dbReference type="SUPFAM" id="SSF52540">
    <property type="entry name" value="P-loop containing nucleoside triphosphate hydrolases"/>
    <property type="match status" value="1"/>
</dbReference>
<dbReference type="InterPro" id="IPR027417">
    <property type="entry name" value="P-loop_NTPase"/>
</dbReference>
<evidence type="ECO:0000259" key="1">
    <source>
        <dbReference type="Pfam" id="PF01695"/>
    </source>
</evidence>
<evidence type="ECO:0000313" key="3">
    <source>
        <dbReference type="Proteomes" id="UP000031599"/>
    </source>
</evidence>
<dbReference type="RefSeq" id="WP_165704124.1">
    <property type="nucleotide sequence ID" value="NZ_JMCC02000147.1"/>
</dbReference>
<protein>
    <submittedName>
        <fullName evidence="2">Mobile element protein</fullName>
    </submittedName>
</protein>